<name>A0A645I1N8_9ZZZZ</name>
<organism evidence="2">
    <name type="scientific">bioreactor metagenome</name>
    <dbReference type="NCBI Taxonomy" id="1076179"/>
    <lineage>
        <taxon>unclassified sequences</taxon>
        <taxon>metagenomes</taxon>
        <taxon>ecological metagenomes</taxon>
    </lineage>
</organism>
<evidence type="ECO:0000256" key="1">
    <source>
        <dbReference type="SAM" id="Phobius"/>
    </source>
</evidence>
<sequence length="75" mass="8650">MKKADEMEMSVNFKATRLSWTIGLIFLLIWNIVGFIQTGEILTNAFVLMCLQCVVFFGSKLLFTKRLTDVKNNEE</sequence>
<evidence type="ECO:0000313" key="2">
    <source>
        <dbReference type="EMBL" id="MPN45211.1"/>
    </source>
</evidence>
<reference evidence="2" key="1">
    <citation type="submission" date="2019-08" db="EMBL/GenBank/DDBJ databases">
        <authorList>
            <person name="Kucharzyk K."/>
            <person name="Murdoch R.W."/>
            <person name="Higgins S."/>
            <person name="Loffler F."/>
        </authorList>
    </citation>
    <scope>NUCLEOTIDE SEQUENCE</scope>
</reference>
<keyword evidence="1" id="KW-0812">Transmembrane</keyword>
<keyword evidence="1" id="KW-1133">Transmembrane helix</keyword>
<protein>
    <submittedName>
        <fullName evidence="2">Uncharacterized protein</fullName>
    </submittedName>
</protein>
<keyword evidence="1" id="KW-0472">Membrane</keyword>
<feature type="transmembrane region" description="Helical" evidence="1">
    <location>
        <begin position="20"/>
        <end position="39"/>
    </location>
</feature>
<proteinExistence type="predicted"/>
<gene>
    <name evidence="2" type="ORF">SDC9_192778</name>
</gene>
<accession>A0A645I1N8</accession>
<comment type="caution">
    <text evidence="2">The sequence shown here is derived from an EMBL/GenBank/DDBJ whole genome shotgun (WGS) entry which is preliminary data.</text>
</comment>
<feature type="transmembrane region" description="Helical" evidence="1">
    <location>
        <begin position="45"/>
        <end position="63"/>
    </location>
</feature>
<dbReference type="AlphaFoldDB" id="A0A645I1N8"/>
<dbReference type="EMBL" id="VSSQ01104932">
    <property type="protein sequence ID" value="MPN45211.1"/>
    <property type="molecule type" value="Genomic_DNA"/>
</dbReference>